<accession>S8E8P1</accession>
<feature type="region of interest" description="Disordered" evidence="6">
    <location>
        <begin position="752"/>
        <end position="792"/>
    </location>
</feature>
<feature type="compositionally biased region" description="Acidic residues" evidence="6">
    <location>
        <begin position="771"/>
        <end position="780"/>
    </location>
</feature>
<dbReference type="OrthoDB" id="7482721at2759"/>
<dbReference type="InterPro" id="IPR012310">
    <property type="entry name" value="DNA_ligase_ATP-dep_cent"/>
</dbReference>
<dbReference type="Pfam" id="PF01068">
    <property type="entry name" value="DNA_ligase_A_M"/>
    <property type="match status" value="1"/>
</dbReference>
<dbReference type="GO" id="GO:0006297">
    <property type="term" value="P:nucleotide-excision repair, DNA gap filling"/>
    <property type="evidence" value="ECO:0007669"/>
    <property type="project" value="TreeGrafter"/>
</dbReference>
<dbReference type="GO" id="GO:0003677">
    <property type="term" value="F:DNA binding"/>
    <property type="evidence" value="ECO:0007669"/>
    <property type="project" value="InterPro"/>
</dbReference>
<keyword evidence="9" id="KW-1185">Reference proteome</keyword>
<dbReference type="GO" id="GO:0006303">
    <property type="term" value="P:double-strand break repair via nonhomologous end joining"/>
    <property type="evidence" value="ECO:0007669"/>
    <property type="project" value="TreeGrafter"/>
</dbReference>
<dbReference type="Gene3D" id="2.40.50.140">
    <property type="entry name" value="Nucleic acid-binding proteins"/>
    <property type="match status" value="1"/>
</dbReference>
<dbReference type="PANTHER" id="PTHR45997">
    <property type="entry name" value="DNA LIGASE 4"/>
    <property type="match status" value="1"/>
</dbReference>
<dbReference type="InterPro" id="IPR012340">
    <property type="entry name" value="NA-bd_OB-fold"/>
</dbReference>
<feature type="domain" description="ATP-dependent DNA ligase family profile" evidence="7">
    <location>
        <begin position="435"/>
        <end position="562"/>
    </location>
</feature>
<dbReference type="GO" id="GO:0006310">
    <property type="term" value="P:DNA recombination"/>
    <property type="evidence" value="ECO:0007669"/>
    <property type="project" value="InterPro"/>
</dbReference>
<sequence length="1073" mass="118889">LSSFVSLVEHIARIKPRKANVRGPKSHHSRSSVVHTFQNWVSELHRRYDPLPPGTTAIIFRLLFPEEDAKRKYDMQETRLAHAISKALCMSHTLHGRGQKLATWKAQTAVGCLGHEVRKVLEDSEVSSIGAGNQLSIEEVDALLSTLASRSAFSANSVRQDSASVSSLKSRPRSDVIRALYSRLPASEACVVTQIILKDLRPLLYPLPEDEMHYTSLLMHYKSNAVEQLSKSDAMRIWDTSGRMLASYRVRALLDEAALVYEQGLCLNTPRESSLAPKVGTPIQIPKCSKGQGCAHTLRLLHGSDKVWAETKYDGERTQIHVEISSDCPRITIYSKSGRDSTMDRVAIHPIILEAIGYGTASCKVKRNIVLEAEMVAYSDALHRVDEFWRIRSLIGTTAVGPRHTRHPKQVTTSSQDTLVLCRVSSQCSLFSNASDDGARHLALVFFDVLVLDGVSLLSSPYFSRRKTLEDLLHLKPGLVMLADRIAIDMRPDGHAVDPESRLRKVFAEIIADHQEGLVLKAHEAAYNDWQMPWVKLKKDYIEGYGDALDLVLVGASWEKDRARELRVAPTVYTTFYIGALANAQAVKADARCTPHFEVFFTASYGLSREELEQLNFRIKSSDFVRYEPGKTLHGLAYTYNVFKGLPPPAVLLPVPILAEVVGGSFTKATHSKFYELRFPRITKVYRSNERSWRDGATLDEFQRIAREAVGHESSHKDVEDWCNELWGKPSSPGVKCPLKRKRTEAEWEEKLEVADRRTGKKTRTSKASAEPDDSGEEENTGGPLPESLKSPRLTRALGSMTNLLSSSPVADDCGGASPSEPSVAVVSAKVTRLPSPPSIAHPPRRGQLLDRKETLTSPSSDYAPLSPPSPPRSDVSFRVHSKRMSASEPLIDDSNIVVDTHLVRLSHKAEGSSTTITGFTSTTTTDFASTPIGRFLRDAVVWLATPGNAPRPAWRVPSKLIFPTGQQVHSLESVFQACNWGTGRDVDVCDWAKKGVIFVDDTQGSGERSWTAYPLRPLTERRSTLLHANDAASSKPIWVFSVTMLSYDVLRGCCSLPVADAMVEGRALCRFG</sequence>
<evidence type="ECO:0000256" key="2">
    <source>
        <dbReference type="ARBA" id="ARBA00022598"/>
    </source>
</evidence>
<dbReference type="GO" id="GO:0032807">
    <property type="term" value="C:DNA ligase IV complex"/>
    <property type="evidence" value="ECO:0007669"/>
    <property type="project" value="TreeGrafter"/>
</dbReference>
<evidence type="ECO:0000256" key="6">
    <source>
        <dbReference type="SAM" id="MobiDB-lite"/>
    </source>
</evidence>
<dbReference type="SUPFAM" id="SSF56091">
    <property type="entry name" value="DNA ligase/mRNA capping enzyme, catalytic domain"/>
    <property type="match status" value="1"/>
</dbReference>
<keyword evidence="4" id="KW-0067">ATP-binding</keyword>
<keyword evidence="2" id="KW-0436">Ligase</keyword>
<dbReference type="HOGENOM" id="CLU_004299_2_0_1"/>
<evidence type="ECO:0000313" key="9">
    <source>
        <dbReference type="Proteomes" id="UP000015241"/>
    </source>
</evidence>
<dbReference type="Pfam" id="PF04675">
    <property type="entry name" value="DNA_ligase_A_N"/>
    <property type="match status" value="1"/>
</dbReference>
<evidence type="ECO:0000256" key="4">
    <source>
        <dbReference type="ARBA" id="ARBA00022840"/>
    </source>
</evidence>
<dbReference type="AlphaFoldDB" id="S8E8P1"/>
<dbReference type="GO" id="GO:0005524">
    <property type="term" value="F:ATP binding"/>
    <property type="evidence" value="ECO:0007669"/>
    <property type="project" value="UniProtKB-KW"/>
</dbReference>
<gene>
    <name evidence="8" type="ORF">FOMPIDRAFT_1121568</name>
</gene>
<dbReference type="Proteomes" id="UP000015241">
    <property type="component" value="Unassembled WGS sequence"/>
</dbReference>
<dbReference type="STRING" id="743788.S8E8P1"/>
<comment type="similarity">
    <text evidence="1">Belongs to the ATP-dependent DNA ligase family.</text>
</comment>
<dbReference type="GO" id="GO:0003910">
    <property type="term" value="F:DNA ligase (ATP) activity"/>
    <property type="evidence" value="ECO:0007669"/>
    <property type="project" value="InterPro"/>
</dbReference>
<keyword evidence="3" id="KW-0547">Nucleotide-binding</keyword>
<protein>
    <recommendedName>
        <fullName evidence="7">ATP-dependent DNA ligase family profile domain-containing protein</fullName>
    </recommendedName>
</protein>
<dbReference type="InterPro" id="IPR036599">
    <property type="entry name" value="DNA_ligase_N_sf"/>
</dbReference>
<dbReference type="EMBL" id="KE504145">
    <property type="protein sequence ID" value="EPT01018.1"/>
    <property type="molecule type" value="Genomic_DNA"/>
</dbReference>
<evidence type="ECO:0000259" key="7">
    <source>
        <dbReference type="PROSITE" id="PS50160"/>
    </source>
</evidence>
<dbReference type="InterPro" id="IPR029710">
    <property type="entry name" value="LIG4"/>
</dbReference>
<evidence type="ECO:0000256" key="1">
    <source>
        <dbReference type="ARBA" id="ARBA00007572"/>
    </source>
</evidence>
<dbReference type="InterPro" id="IPR012308">
    <property type="entry name" value="DNA_ligase_ATP-dep_N"/>
</dbReference>
<dbReference type="Gene3D" id="1.10.3260.10">
    <property type="entry name" value="DNA ligase, ATP-dependent, N-terminal domain"/>
    <property type="match status" value="1"/>
</dbReference>
<dbReference type="eggNOG" id="KOG0967">
    <property type="taxonomic scope" value="Eukaryota"/>
</dbReference>
<evidence type="ECO:0000256" key="5">
    <source>
        <dbReference type="ARBA" id="ARBA00023242"/>
    </source>
</evidence>
<evidence type="ECO:0000256" key="3">
    <source>
        <dbReference type="ARBA" id="ARBA00022741"/>
    </source>
</evidence>
<dbReference type="PROSITE" id="PS50160">
    <property type="entry name" value="DNA_LIGASE_A3"/>
    <property type="match status" value="1"/>
</dbReference>
<keyword evidence="5" id="KW-0539">Nucleus</keyword>
<reference evidence="8 9" key="1">
    <citation type="journal article" date="2012" name="Science">
        <title>The Paleozoic origin of enzymatic lignin decomposition reconstructed from 31 fungal genomes.</title>
        <authorList>
            <person name="Floudas D."/>
            <person name="Binder M."/>
            <person name="Riley R."/>
            <person name="Barry K."/>
            <person name="Blanchette R.A."/>
            <person name="Henrissat B."/>
            <person name="Martinez A.T."/>
            <person name="Otillar R."/>
            <person name="Spatafora J.W."/>
            <person name="Yadav J.S."/>
            <person name="Aerts A."/>
            <person name="Benoit I."/>
            <person name="Boyd A."/>
            <person name="Carlson A."/>
            <person name="Copeland A."/>
            <person name="Coutinho P.M."/>
            <person name="de Vries R.P."/>
            <person name="Ferreira P."/>
            <person name="Findley K."/>
            <person name="Foster B."/>
            <person name="Gaskell J."/>
            <person name="Glotzer D."/>
            <person name="Gorecki P."/>
            <person name="Heitman J."/>
            <person name="Hesse C."/>
            <person name="Hori C."/>
            <person name="Igarashi K."/>
            <person name="Jurgens J.A."/>
            <person name="Kallen N."/>
            <person name="Kersten P."/>
            <person name="Kohler A."/>
            <person name="Kuees U."/>
            <person name="Kumar T.K.A."/>
            <person name="Kuo A."/>
            <person name="LaButti K."/>
            <person name="Larrondo L.F."/>
            <person name="Lindquist E."/>
            <person name="Ling A."/>
            <person name="Lombard V."/>
            <person name="Lucas S."/>
            <person name="Lundell T."/>
            <person name="Martin R."/>
            <person name="McLaughlin D.J."/>
            <person name="Morgenstern I."/>
            <person name="Morin E."/>
            <person name="Murat C."/>
            <person name="Nagy L.G."/>
            <person name="Nolan M."/>
            <person name="Ohm R.A."/>
            <person name="Patyshakuliyeva A."/>
            <person name="Rokas A."/>
            <person name="Ruiz-Duenas F.J."/>
            <person name="Sabat G."/>
            <person name="Salamov A."/>
            <person name="Samejima M."/>
            <person name="Schmutz J."/>
            <person name="Slot J.C."/>
            <person name="St John F."/>
            <person name="Stenlid J."/>
            <person name="Sun H."/>
            <person name="Sun S."/>
            <person name="Syed K."/>
            <person name="Tsang A."/>
            <person name="Wiebenga A."/>
            <person name="Young D."/>
            <person name="Pisabarro A."/>
            <person name="Eastwood D.C."/>
            <person name="Martin F."/>
            <person name="Cullen D."/>
            <person name="Grigoriev I.V."/>
            <person name="Hibbett D.S."/>
        </authorList>
    </citation>
    <scope>NUCLEOTIDE SEQUENCE</scope>
    <source>
        <strain evidence="9">FP-58527</strain>
    </source>
</reference>
<dbReference type="Gene3D" id="3.30.470.30">
    <property type="entry name" value="DNA ligase/mRNA capping enzyme"/>
    <property type="match status" value="1"/>
</dbReference>
<dbReference type="PANTHER" id="PTHR45997:SF2">
    <property type="entry name" value="ATP DEPENDENT DNA LIGASE DOMAIN PROTEIN (AFU_ORTHOLOGUE AFUA_5G02430)"/>
    <property type="match status" value="1"/>
</dbReference>
<organism evidence="8 9">
    <name type="scientific">Fomitopsis schrenkii</name>
    <name type="common">Brown rot fungus</name>
    <dbReference type="NCBI Taxonomy" id="2126942"/>
    <lineage>
        <taxon>Eukaryota</taxon>
        <taxon>Fungi</taxon>
        <taxon>Dikarya</taxon>
        <taxon>Basidiomycota</taxon>
        <taxon>Agaricomycotina</taxon>
        <taxon>Agaricomycetes</taxon>
        <taxon>Polyporales</taxon>
        <taxon>Fomitopsis</taxon>
    </lineage>
</organism>
<feature type="region of interest" description="Disordered" evidence="6">
    <location>
        <begin position="828"/>
        <end position="877"/>
    </location>
</feature>
<evidence type="ECO:0000313" key="8">
    <source>
        <dbReference type="EMBL" id="EPT01018.1"/>
    </source>
</evidence>
<name>S8E8P1_FOMSC</name>
<feature type="non-terminal residue" evidence="8">
    <location>
        <position position="1"/>
    </location>
</feature>
<proteinExistence type="inferred from homology"/>
<dbReference type="InParanoid" id="S8E8P1"/>